<dbReference type="AlphaFoldDB" id="A0A1C4XEA8"/>
<proteinExistence type="inferred from homology"/>
<dbReference type="SUPFAM" id="SSF53474">
    <property type="entry name" value="alpha/beta-Hydrolases"/>
    <property type="match status" value="2"/>
</dbReference>
<feature type="domain" description="Thioesterase" evidence="2">
    <location>
        <begin position="23"/>
        <end position="202"/>
    </location>
</feature>
<dbReference type="InterPro" id="IPR029058">
    <property type="entry name" value="AB_hydrolase_fold"/>
</dbReference>
<sequence>MSAASPKWWTLVRRAAREPVRVRLLVLPPAGTGPASLRPLVTGLPDDVEVMGLNLPGRERRRGEPPGAGLADVLASLRQPHDRGRLPTVVYGHRLGALLAPLVAAELDDECRAVVLSDFPAAADDRRTFAAEAEMSGVGPAGTALLSQELLAADPAERQALLPVLRADLTLAAAASEALRAVRLTAPVTVLTGPDHAQSAVDALRDRVCGPVELLAEPHGGHGTSSVDRPVTLAALRWTTDRVERVRGIGILCLPFAGGGAGFFRSWSRRAPTGHTVRGLQLPGRENRILEEAVTDVRAAAECLLPQVATAIDDCGKVVLFGHSLGAALGFELALLINRRWPGALGHLYASGSTAPHCGRTDHATGLDDDAFVARVRGFAGHHDAALDDPELRELLLPTLRTDVAMHEAYRAEPGVQLDTPITVLRGQHDELVSAAEAARWAEVAAGPITSVELTGGHMYLLDQAEAVLAVIAGTAAAVPHAEGKAT</sequence>
<gene>
    <name evidence="3" type="ORF">GA0070558_12472</name>
</gene>
<evidence type="ECO:0000313" key="4">
    <source>
        <dbReference type="Proteomes" id="UP000199375"/>
    </source>
</evidence>
<dbReference type="PANTHER" id="PTHR11487">
    <property type="entry name" value="THIOESTERASE"/>
    <property type="match status" value="1"/>
</dbReference>
<dbReference type="InterPro" id="IPR001031">
    <property type="entry name" value="Thioesterase"/>
</dbReference>
<name>A0A1C4XEA8_9ACTN</name>
<reference evidence="3 4" key="1">
    <citation type="submission" date="2016-06" db="EMBL/GenBank/DDBJ databases">
        <authorList>
            <person name="Kjaerup R.B."/>
            <person name="Dalgaard T.S."/>
            <person name="Juul-Madsen H.R."/>
        </authorList>
    </citation>
    <scope>NUCLEOTIDE SEQUENCE [LARGE SCALE GENOMIC DNA]</scope>
    <source>
        <strain evidence="3 4">DSM 45626</strain>
    </source>
</reference>
<organism evidence="3 4">
    <name type="scientific">Micromonospora haikouensis</name>
    <dbReference type="NCBI Taxonomy" id="686309"/>
    <lineage>
        <taxon>Bacteria</taxon>
        <taxon>Bacillati</taxon>
        <taxon>Actinomycetota</taxon>
        <taxon>Actinomycetes</taxon>
        <taxon>Micromonosporales</taxon>
        <taxon>Micromonosporaceae</taxon>
        <taxon>Micromonospora</taxon>
    </lineage>
</organism>
<evidence type="ECO:0000256" key="1">
    <source>
        <dbReference type="ARBA" id="ARBA00007169"/>
    </source>
</evidence>
<dbReference type="EMBL" id="FMCW01000024">
    <property type="protein sequence ID" value="SCF06674.1"/>
    <property type="molecule type" value="Genomic_DNA"/>
</dbReference>
<dbReference type="PANTHER" id="PTHR11487:SF0">
    <property type="entry name" value="S-ACYL FATTY ACID SYNTHASE THIOESTERASE, MEDIUM CHAIN"/>
    <property type="match status" value="1"/>
</dbReference>
<dbReference type="Gene3D" id="3.40.50.1820">
    <property type="entry name" value="alpha/beta hydrolase"/>
    <property type="match status" value="2"/>
</dbReference>
<feature type="domain" description="Thioesterase" evidence="2">
    <location>
        <begin position="251"/>
        <end position="472"/>
    </location>
</feature>
<protein>
    <submittedName>
        <fullName evidence="3">Surfactin synthase thioesterase subunit</fullName>
    </submittedName>
</protein>
<evidence type="ECO:0000259" key="2">
    <source>
        <dbReference type="Pfam" id="PF00975"/>
    </source>
</evidence>
<dbReference type="InterPro" id="IPR012223">
    <property type="entry name" value="TEII"/>
</dbReference>
<comment type="similarity">
    <text evidence="1">Belongs to the thioesterase family.</text>
</comment>
<dbReference type="GO" id="GO:0008610">
    <property type="term" value="P:lipid biosynthetic process"/>
    <property type="evidence" value="ECO:0007669"/>
    <property type="project" value="TreeGrafter"/>
</dbReference>
<accession>A0A1C4XEA8</accession>
<dbReference type="Pfam" id="PF00975">
    <property type="entry name" value="Thioesterase"/>
    <property type="match status" value="2"/>
</dbReference>
<evidence type="ECO:0000313" key="3">
    <source>
        <dbReference type="EMBL" id="SCF06674.1"/>
    </source>
</evidence>
<dbReference type="Proteomes" id="UP000199375">
    <property type="component" value="Unassembled WGS sequence"/>
</dbReference>